<dbReference type="Gene3D" id="1.10.510.10">
    <property type="entry name" value="Transferase(Phosphotransferase) domain 1"/>
    <property type="match status" value="1"/>
</dbReference>
<proteinExistence type="predicted"/>
<evidence type="ECO:0008006" key="3">
    <source>
        <dbReference type="Google" id="ProtNLM"/>
    </source>
</evidence>
<dbReference type="EMBL" id="JARJCW010000004">
    <property type="protein sequence ID" value="KAJ7225890.1"/>
    <property type="molecule type" value="Genomic_DNA"/>
</dbReference>
<dbReference type="Proteomes" id="UP001219525">
    <property type="component" value="Unassembled WGS sequence"/>
</dbReference>
<comment type="caution">
    <text evidence="1">The sequence shown here is derived from an EMBL/GenBank/DDBJ whole genome shotgun (WGS) entry which is preliminary data.</text>
</comment>
<sequence>MKVRLLFGSRGSLPGTLPHIAGNFCPRCVVAILLLSRFLVSPAHLILSDESPGRLALPVELLNGASLRLKRRLPTDNVATACYPARAAPATTTREVTSSRSSLRTATRCYFSRNAFRPRDGDDFVDLFDMPYEATQWDPRDDGVDDAGVCEAHDGRRERRDPMPDALGAGEWTFVAMPWRPRSVSCCISWEVERRALEGLAFLHARGVFHRDISAGNALLNPDKSGLGRGCMGTLEHAVHAARGAYCLGPVDAYALADALAWERIHCSTCPCAASQAFDNPDGCPTDTHQLLDALALPPGSGTRSAGPRQTWRWTWRWAR</sequence>
<name>A0AAD6YQ20_9AGAR</name>
<gene>
    <name evidence="1" type="ORF">GGX14DRAFT_641659</name>
</gene>
<keyword evidence="2" id="KW-1185">Reference proteome</keyword>
<evidence type="ECO:0000313" key="1">
    <source>
        <dbReference type="EMBL" id="KAJ7225890.1"/>
    </source>
</evidence>
<protein>
    <recommendedName>
        <fullName evidence="3">Protein kinase domain-containing protein</fullName>
    </recommendedName>
</protein>
<reference evidence="1" key="1">
    <citation type="submission" date="2023-03" db="EMBL/GenBank/DDBJ databases">
        <title>Massive genome expansion in bonnet fungi (Mycena s.s.) driven by repeated elements and novel gene families across ecological guilds.</title>
        <authorList>
            <consortium name="Lawrence Berkeley National Laboratory"/>
            <person name="Harder C.B."/>
            <person name="Miyauchi S."/>
            <person name="Viragh M."/>
            <person name="Kuo A."/>
            <person name="Thoen E."/>
            <person name="Andreopoulos B."/>
            <person name="Lu D."/>
            <person name="Skrede I."/>
            <person name="Drula E."/>
            <person name="Henrissat B."/>
            <person name="Morin E."/>
            <person name="Kohler A."/>
            <person name="Barry K."/>
            <person name="LaButti K."/>
            <person name="Morin E."/>
            <person name="Salamov A."/>
            <person name="Lipzen A."/>
            <person name="Mereny Z."/>
            <person name="Hegedus B."/>
            <person name="Baldrian P."/>
            <person name="Stursova M."/>
            <person name="Weitz H."/>
            <person name="Taylor A."/>
            <person name="Grigoriev I.V."/>
            <person name="Nagy L.G."/>
            <person name="Martin F."/>
            <person name="Kauserud H."/>
        </authorList>
    </citation>
    <scope>NUCLEOTIDE SEQUENCE</scope>
    <source>
        <strain evidence="1">9144</strain>
    </source>
</reference>
<dbReference type="AlphaFoldDB" id="A0AAD6YQ20"/>
<dbReference type="SUPFAM" id="SSF56112">
    <property type="entry name" value="Protein kinase-like (PK-like)"/>
    <property type="match status" value="1"/>
</dbReference>
<organism evidence="1 2">
    <name type="scientific">Mycena pura</name>
    <dbReference type="NCBI Taxonomy" id="153505"/>
    <lineage>
        <taxon>Eukaryota</taxon>
        <taxon>Fungi</taxon>
        <taxon>Dikarya</taxon>
        <taxon>Basidiomycota</taxon>
        <taxon>Agaricomycotina</taxon>
        <taxon>Agaricomycetes</taxon>
        <taxon>Agaricomycetidae</taxon>
        <taxon>Agaricales</taxon>
        <taxon>Marasmiineae</taxon>
        <taxon>Mycenaceae</taxon>
        <taxon>Mycena</taxon>
    </lineage>
</organism>
<dbReference type="InterPro" id="IPR011009">
    <property type="entry name" value="Kinase-like_dom_sf"/>
</dbReference>
<accession>A0AAD6YQ20</accession>
<evidence type="ECO:0000313" key="2">
    <source>
        <dbReference type="Proteomes" id="UP001219525"/>
    </source>
</evidence>